<evidence type="ECO:0000313" key="3">
    <source>
        <dbReference type="Proteomes" id="UP000237441"/>
    </source>
</evidence>
<organism evidence="2 3">
    <name type="scientific">Beauveria bassiana</name>
    <name type="common">White muscardine disease fungus</name>
    <name type="synonym">Tritirachium shiotae</name>
    <dbReference type="NCBI Taxonomy" id="176275"/>
    <lineage>
        <taxon>Eukaryota</taxon>
        <taxon>Fungi</taxon>
        <taxon>Dikarya</taxon>
        <taxon>Ascomycota</taxon>
        <taxon>Pezizomycotina</taxon>
        <taxon>Sordariomycetes</taxon>
        <taxon>Hypocreomycetidae</taxon>
        <taxon>Hypocreales</taxon>
        <taxon>Cordycipitaceae</taxon>
        <taxon>Beauveria</taxon>
    </lineage>
</organism>
<accession>A0A2S7Y5V8</accession>
<dbReference type="AlphaFoldDB" id="A0A2S7Y5V8"/>
<protein>
    <submittedName>
        <fullName evidence="2">Uncharacterized protein</fullName>
    </submittedName>
</protein>
<reference evidence="2 3" key="1">
    <citation type="submission" date="2016-07" db="EMBL/GenBank/DDBJ databases">
        <title>Comparative genomics of the entomopathogenic fungus Beauveria bassiana.</title>
        <authorList>
            <person name="Valero Jimenez C.A."/>
            <person name="Zwaan B.J."/>
            <person name="Van Kan J.A."/>
            <person name="Takken W."/>
            <person name="Debets A.J."/>
            <person name="Schoustra S.E."/>
            <person name="Koenraadt C.J."/>
        </authorList>
    </citation>
    <scope>NUCLEOTIDE SEQUENCE [LARGE SCALE GENOMIC DNA]</scope>
    <source>
        <strain evidence="2 3">ARSEF 8028</strain>
    </source>
</reference>
<evidence type="ECO:0000313" key="2">
    <source>
        <dbReference type="EMBL" id="PQK11424.1"/>
    </source>
</evidence>
<name>A0A2S7Y5V8_BEABA</name>
<feature type="region of interest" description="Disordered" evidence="1">
    <location>
        <begin position="387"/>
        <end position="556"/>
    </location>
</feature>
<sequence>MRINAVTIGAVTLGSHVMAQGSKSIKEPASKIDRIEIPEAFNQLDVWKFDACHKVDSQVGDLIWPCASKMRTEMALCPTNPTNAEEREAQRQCLCGEGSSLLQDAAACVQCKRENGLQADSHKQFWSDYYKEVDEKYCKVPNPAESYQAFIAALNQRRPEPAAGNNLNRLIGVVADPKSYYETAGVEVPKKQGAGKVTPAAPKPGNGKNSTVVPVATAAPTATAAPVAPVIDQVKVPVMIAVADQPAAGQDKTSTSSISSAPFKNGTATIRPTPSTFVTITTSSSASTGTTSLLPATTLAPGNVNGPVEEHIIDINGKPCLVYIVWVIVDCIPKFDANGNFAIGFVNKGVDKQEPPKMVEDKKQFDQVKEVICDGGKDEKLAEQAKEHVGTEGTVVQAPSDSKKQELPPVKQTAGDSKVPSSGKQPTDGVKPVNNEEECEVVDGVPKNTPGETTPQTGKTTPQTGKTTPQTGETTPETGKTTPETGKTTPETGKTTPQTGKTTPQTGETTPQTGKTTPQTGEATPQTGKTTPQTGETTPQTGKTTPQTGVTPGSNTCECECPTTALSTSSDRGSLDVCNKKVETENRCKAMSGAEAKQCYCSSSFFDEAITCARRSGEVRQSEFEAQILFETKFRFCKDDSTFGSDLYKAYQNVEGEWREARNPHTHLV</sequence>
<gene>
    <name evidence="2" type="ORF">BB8028_0003g00500</name>
</gene>
<evidence type="ECO:0000256" key="1">
    <source>
        <dbReference type="SAM" id="MobiDB-lite"/>
    </source>
</evidence>
<comment type="caution">
    <text evidence="2">The sequence shown here is derived from an EMBL/GenBank/DDBJ whole genome shotgun (WGS) entry which is preliminary data.</text>
</comment>
<dbReference type="Proteomes" id="UP000237441">
    <property type="component" value="Unassembled WGS sequence"/>
</dbReference>
<feature type="compositionally biased region" description="Low complexity" evidence="1">
    <location>
        <begin position="449"/>
        <end position="553"/>
    </location>
</feature>
<proteinExistence type="predicted"/>
<dbReference type="EMBL" id="JRHA01000003">
    <property type="protein sequence ID" value="PQK11424.1"/>
    <property type="molecule type" value="Genomic_DNA"/>
</dbReference>
<dbReference type="OrthoDB" id="4868340at2759"/>